<dbReference type="KEGG" id="tag:Tagg_0339"/>
<dbReference type="EMBL" id="CP001939">
    <property type="protein sequence ID" value="ADG90614.1"/>
    <property type="molecule type" value="Genomic_DNA"/>
</dbReference>
<reference evidence="2" key="2">
    <citation type="journal article" date="2010" name="Stand. Genomic Sci.">
        <title>Complete genome sequence of Thermosphaera aggregans type strain (M11TLT).</title>
        <authorList>
            <person name="Spring S."/>
            <person name="Rachel R."/>
            <person name="Lapidus A."/>
            <person name="Davenport K."/>
            <person name="Tice H."/>
            <person name="Copeland A."/>
            <person name="Cheng J.-F."/>
            <person name="Lucas S."/>
            <person name="Chen F."/>
            <person name="Nolan M."/>
            <person name="Bruce D."/>
            <person name="Goodwin L."/>
            <person name="Pitluck S."/>
            <person name="Ivanova N."/>
            <person name="Mavromatis K."/>
            <person name="Ovchinnikova G."/>
            <person name="Pati A."/>
            <person name="Chen A."/>
            <person name="Palaniappan K."/>
            <person name="Land M."/>
            <person name="Hauser L."/>
            <person name="Chang Y.-J."/>
            <person name="Jeffries C.C."/>
            <person name="Brettin T."/>
            <person name="Detter J.C."/>
            <person name="Tapia R."/>
            <person name="Han C."/>
            <person name="Heimerl T."/>
            <person name="Weikl F."/>
            <person name="Brambilla E."/>
            <person name="Goker M."/>
            <person name="Bristow J."/>
            <person name="Eisen J.A."/>
            <person name="Markowitz V."/>
            <person name="Hugenholtz P."/>
            <person name="Kyrpides N.C."/>
            <person name="Klenk H.-P."/>
        </authorList>
    </citation>
    <scope>NUCLEOTIDE SEQUENCE [LARGE SCALE GENOMIC DNA]</scope>
    <source>
        <strain evidence="2">DSM 11486 / M11TL</strain>
    </source>
</reference>
<dbReference type="eggNOG" id="arCOG11625">
    <property type="taxonomic scope" value="Archaea"/>
</dbReference>
<name>D5U0G4_THEAM</name>
<dbReference type="HOGENOM" id="CLU_1302676_0_0_2"/>
<dbReference type="STRING" id="633148.Tagg_0339"/>
<dbReference type="GeneID" id="9165352"/>
<dbReference type="Proteomes" id="UP000002376">
    <property type="component" value="Chromosome"/>
</dbReference>
<evidence type="ECO:0000313" key="2">
    <source>
        <dbReference type="Proteomes" id="UP000002376"/>
    </source>
</evidence>
<organism evidence="1 2">
    <name type="scientific">Thermosphaera aggregans (strain DSM 11486 / M11TL)</name>
    <dbReference type="NCBI Taxonomy" id="633148"/>
    <lineage>
        <taxon>Archaea</taxon>
        <taxon>Thermoproteota</taxon>
        <taxon>Thermoprotei</taxon>
        <taxon>Desulfurococcales</taxon>
        <taxon>Desulfurococcaceae</taxon>
        <taxon>Thermosphaera</taxon>
    </lineage>
</organism>
<reference key="3">
    <citation type="submission" date="2010-02" db="EMBL/GenBank/DDBJ databases">
        <title>Complete genome sequence of Thermosphaera aggregans type strain (M11TL).</title>
        <authorList>
            <consortium name="US DOE Joint Genome Institute (JGI-PGF)"/>
            <person name="Spring S."/>
            <person name="Lapidus A."/>
            <person name="Munk C."/>
            <person name="Schroeder M."/>
            <person name="Glavina Del Rio T."/>
            <person name="Tice H."/>
            <person name="Copeland A."/>
            <person name="Cheng J.-F."/>
            <person name="Lucas S."/>
            <person name="Chen F."/>
            <person name="Nolan M."/>
            <person name="Bruce D."/>
            <person name="Goodwin L."/>
            <person name="Pitluck S."/>
            <person name="Ivanova N."/>
            <person name="Mavromatis K."/>
            <person name="Ovchinnikova G."/>
            <person name="Pati A."/>
            <person name="Chen A."/>
            <person name="Palaniappan K."/>
            <person name="Land M."/>
            <person name="Hauser L."/>
            <person name="Chang Y.-J."/>
            <person name="Jeffries C.C."/>
            <person name="Brettin T."/>
            <person name="Detter J.C."/>
            <person name="Tapia R."/>
            <person name="Han C."/>
            <person name="Chain P."/>
            <person name="Heimerl T."/>
            <person name="Weik F."/>
            <person name="Goker M."/>
            <person name="Rachel R."/>
            <person name="Bristow J."/>
            <person name="Eisen J.A."/>
            <person name="Markowitz V."/>
            <person name="Hugenholtz P."/>
            <person name="Kyrpides N.C."/>
            <person name="Klenk H.-P."/>
        </authorList>
    </citation>
    <scope>NUCLEOTIDE SEQUENCE</scope>
    <source>
        <strain>DSM 11486</strain>
    </source>
</reference>
<reference evidence="1 2" key="1">
    <citation type="journal article" date="2010" name="Stand. Genomic Sci.">
        <title>Complete genome sequence of Thermosphaera aggregans type strain (M11TL).</title>
        <authorList>
            <person name="Spring S."/>
            <person name="Rachel R."/>
            <person name="Lapidus A."/>
            <person name="Davenport K."/>
            <person name="Tice H."/>
            <person name="Copeland A."/>
            <person name="Cheng J.F."/>
            <person name="Lucas S."/>
            <person name="Chen F."/>
            <person name="Nolan M."/>
            <person name="Bruce D."/>
            <person name="Goodwin L."/>
            <person name="Pitluck S."/>
            <person name="Ivanova N."/>
            <person name="Mavromatis K."/>
            <person name="Ovchinnikova G."/>
            <person name="Pati A."/>
            <person name="Chen A."/>
            <person name="Palaniappan K."/>
            <person name="Land M."/>
            <person name="Hauser L."/>
            <person name="Chang Y.J."/>
            <person name="Jeffries C.C."/>
            <person name="Brettin T."/>
            <person name="Detter J.C."/>
            <person name="Tapia R."/>
            <person name="Han C."/>
            <person name="Heimerl T."/>
            <person name="Weikl F."/>
            <person name="Brambilla E."/>
            <person name="Goker M."/>
            <person name="Bristow J."/>
            <person name="Eisen J.A."/>
            <person name="Markowitz V."/>
            <person name="Hugenholtz P."/>
            <person name="Kyrpides N.C."/>
            <person name="Klenk H.P."/>
        </authorList>
    </citation>
    <scope>NUCLEOTIDE SEQUENCE [LARGE SCALE GENOMIC DNA]</scope>
    <source>
        <strain evidence="2">DSM 11486 / M11TL</strain>
    </source>
</reference>
<protein>
    <submittedName>
        <fullName evidence="1">Uncharacterized protein</fullName>
    </submittedName>
</protein>
<evidence type="ECO:0000313" key="1">
    <source>
        <dbReference type="EMBL" id="ADG90614.1"/>
    </source>
</evidence>
<proteinExistence type="predicted"/>
<dbReference type="AlphaFoldDB" id="D5U0G4"/>
<sequence length="211" mass="23525">MFTLETGRGEGSSVRTIEKHDSKSFDTDGVILNNEEIFENVKEIILRGRYEEASYLSYHAIKSLCESKPESVSSFLKDLVYGPFSKSETATFMLINLLSINGFPASCVDQLAVLPLSITYSIPQGSILENDTLLQSLFNFIKELLIATLTASEPVEKLYTVYLELNTFFSELSRILAENREASKFRALFSGIEKIWILLASRVLSSNGAPA</sequence>
<accession>D5U0G4</accession>
<dbReference type="RefSeq" id="WP_013129207.1">
    <property type="nucleotide sequence ID" value="NC_014160.1"/>
</dbReference>
<keyword evidence="2" id="KW-1185">Reference proteome</keyword>
<gene>
    <name evidence="1" type="ordered locus">Tagg_0339</name>
</gene>
<dbReference type="OrthoDB" id="380486at2157"/>